<dbReference type="RefSeq" id="WP_307239785.1">
    <property type="nucleotide sequence ID" value="NZ_JAUSQZ010000001.1"/>
</dbReference>
<dbReference type="PANTHER" id="PTHR38464">
    <property type="entry name" value="L-ARABINOSE ISOMERASE"/>
    <property type="match status" value="1"/>
</dbReference>
<sequence length="501" mass="54603">MTQSTTRTIWFLTGSQNLYGDDVLAQVADQSQAIARALDASDEIPFEVVWKPVLKDSASIRRLMLEANADDSVIGLIAWMHTFSPAKMWISGLDALDKPLLHLHTQANEALPWASIDMDFMNLNQAAHGDREFGYIQTRLGVPRKTVAGHVSSPRTTQKVGVWARAAAGRHAVRTLRLARFGDNMRNVAVTEGDKVEAELKFGVSVNTYGVNELVEVVDAIDDAAITDLVTEYADLYDVAEELRAGGDRHDSLRYGARIELGLRTFLTEGGFGAFTTNFEDLGGLRQLPGLGVQRLMADGYGFGGEGDWKTSVLLHTLKATAAGLPGGTSFMEDYTYHLVPGQEVILGAHMLEVCPSIAVGKPRIEIHPLGIGDREDPVRMVFDAAPGEAVTIGIADMGDRFRFVANQVEVVAPQEALPKLPVARAVWKPQPDLATSAEAWLTAGGPHHTVLSTALTGEHLGDLADMLQTELALIDASTDLRSFTRELRWNQAYYRLAQGF</sequence>
<dbReference type="Pfam" id="PF02610">
    <property type="entry name" value="AraA_N"/>
    <property type="match status" value="1"/>
</dbReference>
<gene>
    <name evidence="6" type="primary">araA</name>
    <name evidence="10" type="ORF">J2S57_001465</name>
</gene>
<keyword evidence="4 6" id="KW-0413">Isomerase</keyword>
<evidence type="ECO:0000256" key="1">
    <source>
        <dbReference type="ARBA" id="ARBA00022723"/>
    </source>
</evidence>
<feature type="binding site" evidence="6">
    <location>
        <position position="306"/>
    </location>
    <ligand>
        <name>Mn(2+)</name>
        <dbReference type="ChEBI" id="CHEBI:29035"/>
    </ligand>
</feature>
<dbReference type="Pfam" id="PF11762">
    <property type="entry name" value="Arabinose_Iso_C"/>
    <property type="match status" value="1"/>
</dbReference>
<keyword evidence="3 6" id="KW-0464">Manganese</keyword>
<comment type="similarity">
    <text evidence="6">Belongs to the arabinose isomerase family.</text>
</comment>
<evidence type="ECO:0000256" key="6">
    <source>
        <dbReference type="HAMAP-Rule" id="MF_00519"/>
    </source>
</evidence>
<comment type="function">
    <text evidence="6">Catalyzes the conversion of L-arabinose to L-ribulose.</text>
</comment>
<comment type="pathway">
    <text evidence="6">Carbohydrate degradation; L-arabinose degradation via L-ribulose; D-xylulose 5-phosphate from L-arabinose (bacterial route): step 1/3.</text>
</comment>
<accession>A0ABT9NZ53</accession>
<reference evidence="10 11" key="1">
    <citation type="submission" date="2023-07" db="EMBL/GenBank/DDBJ databases">
        <title>Sequencing the genomes of 1000 actinobacteria strains.</title>
        <authorList>
            <person name="Klenk H.-P."/>
        </authorList>
    </citation>
    <scope>NUCLEOTIDE SEQUENCE [LARGE SCALE GENOMIC DNA]</scope>
    <source>
        <strain evidence="10 11">DSM 44388</strain>
    </source>
</reference>
<dbReference type="EC" id="5.3.1.4" evidence="6"/>
<dbReference type="InterPro" id="IPR055389">
    <property type="entry name" value="AraA_N"/>
</dbReference>
<dbReference type="CDD" id="cd03557">
    <property type="entry name" value="L-arabinose_isomerase"/>
    <property type="match status" value="1"/>
</dbReference>
<name>A0ABT9NZ53_9ACTN</name>
<feature type="domain" description="L-arabinose isomerase N-terminal" evidence="7">
    <location>
        <begin position="8"/>
        <end position="172"/>
    </location>
</feature>
<dbReference type="InterPro" id="IPR003762">
    <property type="entry name" value="Lara_isomerase"/>
</dbReference>
<keyword evidence="11" id="KW-1185">Reference proteome</keyword>
<dbReference type="EMBL" id="JAUSQZ010000001">
    <property type="protein sequence ID" value="MDP9825716.1"/>
    <property type="molecule type" value="Genomic_DNA"/>
</dbReference>
<evidence type="ECO:0000256" key="5">
    <source>
        <dbReference type="ARBA" id="ARBA00023277"/>
    </source>
</evidence>
<evidence type="ECO:0000256" key="3">
    <source>
        <dbReference type="ARBA" id="ARBA00023211"/>
    </source>
</evidence>
<proteinExistence type="inferred from homology"/>
<dbReference type="SUPFAM" id="SSF50443">
    <property type="entry name" value="FucI/AraA C-terminal domain-like"/>
    <property type="match status" value="1"/>
</dbReference>
<evidence type="ECO:0000259" key="9">
    <source>
        <dbReference type="Pfam" id="PF24856"/>
    </source>
</evidence>
<dbReference type="HAMAP" id="MF_00519">
    <property type="entry name" value="Arabinose_Isome"/>
    <property type="match status" value="1"/>
</dbReference>
<dbReference type="PANTHER" id="PTHR38464:SF1">
    <property type="entry name" value="L-ARABINOSE ISOMERASE"/>
    <property type="match status" value="1"/>
</dbReference>
<evidence type="ECO:0000313" key="11">
    <source>
        <dbReference type="Proteomes" id="UP001235712"/>
    </source>
</evidence>
<evidence type="ECO:0000256" key="2">
    <source>
        <dbReference type="ARBA" id="ARBA00022935"/>
    </source>
</evidence>
<comment type="caution">
    <text evidence="10">The sequence shown here is derived from an EMBL/GenBank/DDBJ whole genome shotgun (WGS) entry which is preliminary data.</text>
</comment>
<dbReference type="InterPro" id="IPR055390">
    <property type="entry name" value="AraA_central"/>
</dbReference>
<dbReference type="SUPFAM" id="SSF53743">
    <property type="entry name" value="FucI/AraA N-terminal and middle domains"/>
    <property type="match status" value="1"/>
</dbReference>
<dbReference type="InterPro" id="IPR009015">
    <property type="entry name" value="Fucose_isomerase_N/cen_sf"/>
</dbReference>
<feature type="binding site" evidence="6">
    <location>
        <position position="350"/>
    </location>
    <ligand>
        <name>Mn(2+)</name>
        <dbReference type="ChEBI" id="CHEBI:29035"/>
    </ligand>
</feature>
<dbReference type="InterPro" id="IPR024664">
    <property type="entry name" value="Ara_Isoase_C"/>
</dbReference>
<evidence type="ECO:0000313" key="10">
    <source>
        <dbReference type="EMBL" id="MDP9825716.1"/>
    </source>
</evidence>
<dbReference type="NCBIfam" id="NF002795">
    <property type="entry name" value="PRK02929.1"/>
    <property type="match status" value="1"/>
</dbReference>
<dbReference type="GO" id="GO:0008733">
    <property type="term" value="F:L-arabinose isomerase activity"/>
    <property type="evidence" value="ECO:0007669"/>
    <property type="project" value="UniProtKB-EC"/>
</dbReference>
<protein>
    <recommendedName>
        <fullName evidence="6">L-arabinose isomerase</fullName>
        <ecNumber evidence="6">5.3.1.4</ecNumber>
    </recommendedName>
</protein>
<evidence type="ECO:0000259" key="8">
    <source>
        <dbReference type="Pfam" id="PF11762"/>
    </source>
</evidence>
<evidence type="ECO:0000259" key="7">
    <source>
        <dbReference type="Pfam" id="PF02610"/>
    </source>
</evidence>
<dbReference type="InterPro" id="IPR038583">
    <property type="entry name" value="AraA_N_sf"/>
</dbReference>
<comment type="cofactor">
    <cofactor evidence="6">
        <name>Mn(2+)</name>
        <dbReference type="ChEBI" id="CHEBI:29035"/>
    </cofactor>
    <text evidence="6">Binds 1 Mn(2+) ion per subunit.</text>
</comment>
<keyword evidence="2 6" id="KW-0054">Arabinose catabolism</keyword>
<comment type="catalytic activity">
    <reaction evidence="6">
        <text>beta-L-arabinopyranose = L-ribulose</text>
        <dbReference type="Rhea" id="RHEA:14821"/>
        <dbReference type="ChEBI" id="CHEBI:16880"/>
        <dbReference type="ChEBI" id="CHEBI:40886"/>
        <dbReference type="EC" id="5.3.1.4"/>
    </reaction>
</comment>
<dbReference type="PIRSF" id="PIRSF001478">
    <property type="entry name" value="L-ara_isomerase"/>
    <property type="match status" value="1"/>
</dbReference>
<feature type="binding site" evidence="6">
    <location>
        <position position="333"/>
    </location>
    <ligand>
        <name>Mn(2+)</name>
        <dbReference type="ChEBI" id="CHEBI:29035"/>
    </ligand>
</feature>
<feature type="domain" description="L-arabinose isomerase C-terminal" evidence="8">
    <location>
        <begin position="328"/>
        <end position="471"/>
    </location>
</feature>
<keyword evidence="1 6" id="KW-0479">Metal-binding</keyword>
<keyword evidence="5 6" id="KW-0119">Carbohydrate metabolism</keyword>
<dbReference type="Gene3D" id="3.40.50.10940">
    <property type="match status" value="1"/>
</dbReference>
<evidence type="ECO:0000256" key="4">
    <source>
        <dbReference type="ARBA" id="ARBA00023235"/>
    </source>
</evidence>
<dbReference type="Proteomes" id="UP001235712">
    <property type="component" value="Unassembled WGS sequence"/>
</dbReference>
<dbReference type="Pfam" id="PF24856">
    <property type="entry name" value="AraA_central"/>
    <property type="match status" value="1"/>
</dbReference>
<organism evidence="10 11">
    <name type="scientific">Kineosporia succinea</name>
    <dbReference type="NCBI Taxonomy" id="84632"/>
    <lineage>
        <taxon>Bacteria</taxon>
        <taxon>Bacillati</taxon>
        <taxon>Actinomycetota</taxon>
        <taxon>Actinomycetes</taxon>
        <taxon>Kineosporiales</taxon>
        <taxon>Kineosporiaceae</taxon>
        <taxon>Kineosporia</taxon>
    </lineage>
</organism>
<feature type="domain" description="L-arabinose isomerase central" evidence="9">
    <location>
        <begin position="177"/>
        <end position="323"/>
    </location>
</feature>
<feature type="binding site" evidence="6">
    <location>
        <position position="449"/>
    </location>
    <ligand>
        <name>Mn(2+)</name>
        <dbReference type="ChEBI" id="CHEBI:29035"/>
    </ligand>
</feature>
<dbReference type="InterPro" id="IPR004216">
    <property type="entry name" value="Fuc/Ara_isomerase_C"/>
</dbReference>